<evidence type="ECO:0000256" key="3">
    <source>
        <dbReference type="ARBA" id="ARBA00023172"/>
    </source>
</evidence>
<gene>
    <name evidence="7" type="ORF">LY60_00725</name>
</gene>
<dbReference type="SUPFAM" id="SSF56349">
    <property type="entry name" value="DNA breaking-rejoining enzymes"/>
    <property type="match status" value="1"/>
</dbReference>
<dbReference type="GO" id="GO:0006310">
    <property type="term" value="P:DNA recombination"/>
    <property type="evidence" value="ECO:0007669"/>
    <property type="project" value="UniProtKB-KW"/>
</dbReference>
<dbReference type="InterPro" id="IPR050090">
    <property type="entry name" value="Tyrosine_recombinase_XerCD"/>
</dbReference>
<dbReference type="Gene3D" id="1.10.443.10">
    <property type="entry name" value="Intergrase catalytic core"/>
    <property type="match status" value="1"/>
</dbReference>
<feature type="domain" description="Core-binding (CB)" evidence="6">
    <location>
        <begin position="1"/>
        <end position="85"/>
    </location>
</feature>
<dbReference type="Pfam" id="PF02899">
    <property type="entry name" value="Phage_int_SAM_1"/>
    <property type="match status" value="1"/>
</dbReference>
<name>A0A562JGV3_9FIRM</name>
<evidence type="ECO:0000256" key="2">
    <source>
        <dbReference type="ARBA" id="ARBA00023125"/>
    </source>
</evidence>
<feature type="domain" description="Tyr recombinase" evidence="5">
    <location>
        <begin position="106"/>
        <end position="287"/>
    </location>
</feature>
<dbReference type="GO" id="GO:0003677">
    <property type="term" value="F:DNA binding"/>
    <property type="evidence" value="ECO:0007669"/>
    <property type="project" value="UniProtKB-UniRule"/>
</dbReference>
<dbReference type="InterPro" id="IPR002104">
    <property type="entry name" value="Integrase_catalytic"/>
</dbReference>
<evidence type="ECO:0000313" key="8">
    <source>
        <dbReference type="Proteomes" id="UP000315343"/>
    </source>
</evidence>
<dbReference type="InterPro" id="IPR010998">
    <property type="entry name" value="Integrase_recombinase_N"/>
</dbReference>
<dbReference type="Pfam" id="PF00589">
    <property type="entry name" value="Phage_integrase"/>
    <property type="match status" value="1"/>
</dbReference>
<dbReference type="Proteomes" id="UP000315343">
    <property type="component" value="Unassembled WGS sequence"/>
</dbReference>
<evidence type="ECO:0000256" key="1">
    <source>
        <dbReference type="ARBA" id="ARBA00022908"/>
    </source>
</evidence>
<dbReference type="Gene3D" id="1.10.150.130">
    <property type="match status" value="1"/>
</dbReference>
<evidence type="ECO:0000313" key="7">
    <source>
        <dbReference type="EMBL" id="TWH82427.1"/>
    </source>
</evidence>
<dbReference type="InterPro" id="IPR004107">
    <property type="entry name" value="Integrase_SAM-like_N"/>
</dbReference>
<accession>A0A562JGV3</accession>
<dbReference type="EMBL" id="VLKH01000002">
    <property type="protein sequence ID" value="TWH82427.1"/>
    <property type="molecule type" value="Genomic_DNA"/>
</dbReference>
<evidence type="ECO:0000256" key="4">
    <source>
        <dbReference type="PROSITE-ProRule" id="PRU01248"/>
    </source>
</evidence>
<dbReference type="InterPro" id="IPR013762">
    <property type="entry name" value="Integrase-like_cat_sf"/>
</dbReference>
<keyword evidence="1" id="KW-0229">DNA integration</keyword>
<keyword evidence="8" id="KW-1185">Reference proteome</keyword>
<organism evidence="7 8">
    <name type="scientific">Sedimentibacter saalensis</name>
    <dbReference type="NCBI Taxonomy" id="130788"/>
    <lineage>
        <taxon>Bacteria</taxon>
        <taxon>Bacillati</taxon>
        <taxon>Bacillota</taxon>
        <taxon>Tissierellia</taxon>
        <taxon>Sedimentibacter</taxon>
    </lineage>
</organism>
<dbReference type="PANTHER" id="PTHR30349:SF81">
    <property type="entry name" value="TYROSINE RECOMBINASE XERC"/>
    <property type="match status" value="1"/>
</dbReference>
<reference evidence="7 8" key="1">
    <citation type="submission" date="2019-07" db="EMBL/GenBank/DDBJ databases">
        <title>Genomic Encyclopedia of Type Strains, Phase I: the one thousand microbial genomes (KMG-I) project.</title>
        <authorList>
            <person name="Kyrpides N."/>
        </authorList>
    </citation>
    <scope>NUCLEOTIDE SEQUENCE [LARGE SCALE GENOMIC DNA]</scope>
    <source>
        <strain evidence="7 8">DSM 13558</strain>
    </source>
</reference>
<dbReference type="PROSITE" id="PS51900">
    <property type="entry name" value="CB"/>
    <property type="match status" value="1"/>
</dbReference>
<dbReference type="InterPro" id="IPR011010">
    <property type="entry name" value="DNA_brk_join_enz"/>
</dbReference>
<proteinExistence type="predicted"/>
<protein>
    <submittedName>
        <fullName evidence="7">Integrase/recombinase XerD</fullName>
    </submittedName>
</protein>
<dbReference type="PANTHER" id="PTHR30349">
    <property type="entry name" value="PHAGE INTEGRASE-RELATED"/>
    <property type="match status" value="1"/>
</dbReference>
<sequence>MMENSIENYKHYLNLKRLSPNTVSSYIYDINSFRDYLNDNYNLDITKTRKAQILTYLVNLQKQGKSSSTISRTISALKNFFEFLKKEKLIEDNPATSIHSPKQIKKIPSVLSEDEVNQLMKIADITTFKGSRDSAILELLYSSGIKVTELINIKISHININAGIINIEGSKERIVPLSQYAKNAITNYLNNFRNTRCKDHIDFLFVNIDGEPISRQGIWKILKFYEKKANLTNELSPQILRNSFAVHLLSHGADLGTVQELMGLSSFAAAQNYLGSVEFKSLEVFKKTFPRV</sequence>
<dbReference type="GO" id="GO:0015074">
    <property type="term" value="P:DNA integration"/>
    <property type="evidence" value="ECO:0007669"/>
    <property type="project" value="UniProtKB-KW"/>
</dbReference>
<dbReference type="AlphaFoldDB" id="A0A562JGV3"/>
<comment type="caution">
    <text evidence="7">The sequence shown here is derived from an EMBL/GenBank/DDBJ whole genome shotgun (WGS) entry which is preliminary data.</text>
</comment>
<keyword evidence="3" id="KW-0233">DNA recombination</keyword>
<evidence type="ECO:0000259" key="6">
    <source>
        <dbReference type="PROSITE" id="PS51900"/>
    </source>
</evidence>
<evidence type="ECO:0000259" key="5">
    <source>
        <dbReference type="PROSITE" id="PS51898"/>
    </source>
</evidence>
<dbReference type="InterPro" id="IPR044068">
    <property type="entry name" value="CB"/>
</dbReference>
<dbReference type="PROSITE" id="PS51898">
    <property type="entry name" value="TYR_RECOMBINASE"/>
    <property type="match status" value="1"/>
</dbReference>
<keyword evidence="2 4" id="KW-0238">DNA-binding</keyword>